<accession>A0ABQ5PN35</accession>
<evidence type="ECO:0000313" key="1">
    <source>
        <dbReference type="EMBL" id="GLH44721.1"/>
    </source>
</evidence>
<keyword evidence="2" id="KW-1185">Reference proteome</keyword>
<comment type="caution">
    <text evidence="1">The sequence shown here is derived from an EMBL/GenBank/DDBJ whole genome shotgun (WGS) entry which is preliminary data.</text>
</comment>
<name>A0ABQ5PN35_9PSED</name>
<reference evidence="1" key="3">
    <citation type="journal article" date="2023" name="J. Biotechnol.">
        <title>Draft Genome Sequences of Endophytic Pseudomonas Strains, Isolated from the Interior of Brassicaceae Plants.</title>
        <authorList>
            <person name="Kaneko H."/>
            <person name="Furuya T."/>
        </authorList>
    </citation>
    <scope>NUCLEOTIDE SEQUENCE</scope>
    <source>
        <strain evidence="1">RS3R-1</strain>
    </source>
</reference>
<organism evidence="1 2">
    <name type="scientific">Pseudomonas atacamensis</name>
    <dbReference type="NCBI Taxonomy" id="2565368"/>
    <lineage>
        <taxon>Bacteria</taxon>
        <taxon>Pseudomonadati</taxon>
        <taxon>Pseudomonadota</taxon>
        <taxon>Gammaproteobacteria</taxon>
        <taxon>Pseudomonadales</taxon>
        <taxon>Pseudomonadaceae</taxon>
        <taxon>Pseudomonas</taxon>
    </lineage>
</organism>
<reference evidence="1" key="1">
    <citation type="journal article" date="2021" name="Sci. Rep.">
        <title>An efficient direct screening system for microorganisms that activate plant immune responses based on plant-microbe interactions using cultured plant cells.</title>
        <authorList>
            <person name="Kurokawa M."/>
            <person name="Nakano M."/>
            <person name="Kitahata N."/>
            <person name="Kuchitsu K."/>
            <person name="Furuya T."/>
        </authorList>
    </citation>
    <scope>NUCLEOTIDE SEQUENCE</scope>
    <source>
        <strain evidence="1">RS3R-1</strain>
    </source>
</reference>
<evidence type="ECO:0000313" key="2">
    <source>
        <dbReference type="Proteomes" id="UP001145022"/>
    </source>
</evidence>
<reference evidence="1" key="2">
    <citation type="submission" date="2022-11" db="EMBL/GenBank/DDBJ databases">
        <title>Draft genome sequencing of Pseudomonas atacamensis RS3R1.</title>
        <authorList>
            <person name="Furuya T."/>
            <person name="Kaneko H."/>
        </authorList>
    </citation>
    <scope>NUCLEOTIDE SEQUENCE</scope>
    <source>
        <strain evidence="1">RS3R-1</strain>
    </source>
</reference>
<gene>
    <name evidence="1" type="ORF">RS3R1_38090</name>
</gene>
<sequence length="206" mass="23734">MNIYIDITESFGAIDYDNAGGIISYINIPPTENIQDKLQVEIFNFVLNLLDEPITSSIESQDLNFLENMDEDGFLIIKKATVTFEKIKGHEKLVRFLDQEEDYLLNEIYRPKLENKDKIYDIGGRSFTSPQLLINLAIISPQKVTLDFSASDHAYIATYHELRNVAETLNLQAKRTQPPIEGIFEVNYRNMHTISDFDAGYRVFKK</sequence>
<dbReference type="RefSeq" id="WP_130899436.1">
    <property type="nucleotide sequence ID" value="NZ_BSCQ01000043.1"/>
</dbReference>
<dbReference type="EMBL" id="BSCQ01000043">
    <property type="protein sequence ID" value="GLH44721.1"/>
    <property type="molecule type" value="Genomic_DNA"/>
</dbReference>
<dbReference type="Proteomes" id="UP001145022">
    <property type="component" value="Unassembled WGS sequence"/>
</dbReference>
<protein>
    <submittedName>
        <fullName evidence="1">Uncharacterized protein</fullName>
    </submittedName>
</protein>
<proteinExistence type="predicted"/>